<sequence length="216" mass="23188">MIFDAEVFQITILSLQISALATGISLLIGLPLGTMLALGKFWGRSFFLSIVNTGMGLPPVVVGLFVAMMLWRSGPFGDLHLIYTPMAIIIAQTVISAPVVIGLTAAALQSLDPRLQLQLYGLGASRLQMIWALWREARLPLLAALMAGFGSVISEVGASMMVGGNIRHQTRVLTTAIVLETGKGNFDIAIALGVLLLTITFLVNWALTWIQQKGAR</sequence>
<keyword evidence="4 5" id="KW-0472">Membrane</keyword>
<reference evidence="7 8" key="1">
    <citation type="submission" date="2020-08" db="EMBL/GenBank/DDBJ databases">
        <title>Bridging the membrane lipid divide: bacteria of the FCB group superphylum have the potential to synthesize archaeal ether lipids.</title>
        <authorList>
            <person name="Villanueva L."/>
            <person name="Von Meijenfeldt F.A.B."/>
            <person name="Westbye A.B."/>
            <person name="Yadav S."/>
            <person name="Hopmans E.C."/>
            <person name="Dutilh B.E."/>
            <person name="Sinninghe Damste J.S."/>
        </authorList>
    </citation>
    <scope>NUCLEOTIDE SEQUENCE [LARGE SCALE GENOMIC DNA]</scope>
    <source>
        <strain evidence="7">NIOZ-UU36</strain>
    </source>
</reference>
<dbReference type="InterPro" id="IPR049783">
    <property type="entry name" value="ABC_perm_TupB-like"/>
</dbReference>
<dbReference type="SUPFAM" id="SSF161098">
    <property type="entry name" value="MetI-like"/>
    <property type="match status" value="1"/>
</dbReference>
<keyword evidence="5" id="KW-0813">Transport</keyword>
<comment type="subcellular location">
    <subcellularLocation>
        <location evidence="5">Cell membrane</location>
        <topology evidence="5">Multi-pass membrane protein</topology>
    </subcellularLocation>
    <subcellularLocation>
        <location evidence="1">Membrane</location>
        <topology evidence="1">Multi-pass membrane protein</topology>
    </subcellularLocation>
</comment>
<dbReference type="PROSITE" id="PS50928">
    <property type="entry name" value="ABC_TM1"/>
    <property type="match status" value="1"/>
</dbReference>
<feature type="transmembrane region" description="Helical" evidence="5">
    <location>
        <begin position="139"/>
        <end position="162"/>
    </location>
</feature>
<dbReference type="PANTHER" id="PTHR43632">
    <property type="entry name" value="PERMEASE COMPONENT OF TUNGSTATE ABC TRANSPORTER"/>
    <property type="match status" value="1"/>
</dbReference>
<proteinExistence type="inferred from homology"/>
<dbReference type="NCBIfam" id="NF038017">
    <property type="entry name" value="ABC_perm1"/>
    <property type="match status" value="1"/>
</dbReference>
<accession>A0A8J6NJV2</accession>
<dbReference type="GO" id="GO:0055085">
    <property type="term" value="P:transmembrane transport"/>
    <property type="evidence" value="ECO:0007669"/>
    <property type="project" value="InterPro"/>
</dbReference>
<dbReference type="InterPro" id="IPR000515">
    <property type="entry name" value="MetI-like"/>
</dbReference>
<dbReference type="InterPro" id="IPR035906">
    <property type="entry name" value="MetI-like_sf"/>
</dbReference>
<dbReference type="CDD" id="cd06261">
    <property type="entry name" value="TM_PBP2"/>
    <property type="match status" value="1"/>
</dbReference>
<feature type="domain" description="ABC transmembrane type-1" evidence="6">
    <location>
        <begin position="11"/>
        <end position="207"/>
    </location>
</feature>
<dbReference type="Pfam" id="PF00528">
    <property type="entry name" value="BPD_transp_1"/>
    <property type="match status" value="1"/>
</dbReference>
<evidence type="ECO:0000313" key="8">
    <source>
        <dbReference type="Proteomes" id="UP000614469"/>
    </source>
</evidence>
<organism evidence="7 8">
    <name type="scientific">Candidatus Desulfolinea nitratireducens</name>
    <dbReference type="NCBI Taxonomy" id="2841698"/>
    <lineage>
        <taxon>Bacteria</taxon>
        <taxon>Bacillati</taxon>
        <taxon>Chloroflexota</taxon>
        <taxon>Anaerolineae</taxon>
        <taxon>Anaerolineales</taxon>
        <taxon>Anaerolineales incertae sedis</taxon>
        <taxon>Candidatus Desulfolinea</taxon>
    </lineage>
</organism>
<evidence type="ECO:0000259" key="6">
    <source>
        <dbReference type="PROSITE" id="PS50928"/>
    </source>
</evidence>
<evidence type="ECO:0000256" key="2">
    <source>
        <dbReference type="ARBA" id="ARBA00022692"/>
    </source>
</evidence>
<dbReference type="Gene3D" id="1.10.3720.10">
    <property type="entry name" value="MetI-like"/>
    <property type="match status" value="1"/>
</dbReference>
<feature type="transmembrane region" description="Helical" evidence="5">
    <location>
        <begin position="82"/>
        <end position="108"/>
    </location>
</feature>
<comment type="caution">
    <text evidence="7">The sequence shown here is derived from an EMBL/GenBank/DDBJ whole genome shotgun (WGS) entry which is preliminary data.</text>
</comment>
<dbReference type="AlphaFoldDB" id="A0A8J6NJV2"/>
<keyword evidence="2 5" id="KW-0812">Transmembrane</keyword>
<name>A0A8J6NJV2_9CHLR</name>
<evidence type="ECO:0000256" key="3">
    <source>
        <dbReference type="ARBA" id="ARBA00022989"/>
    </source>
</evidence>
<dbReference type="EMBL" id="JACNJN010000086">
    <property type="protein sequence ID" value="MBC8334999.1"/>
    <property type="molecule type" value="Genomic_DNA"/>
</dbReference>
<evidence type="ECO:0000313" key="7">
    <source>
        <dbReference type="EMBL" id="MBC8334999.1"/>
    </source>
</evidence>
<dbReference type="GO" id="GO:0005886">
    <property type="term" value="C:plasma membrane"/>
    <property type="evidence" value="ECO:0007669"/>
    <property type="project" value="UniProtKB-SubCell"/>
</dbReference>
<keyword evidence="3 5" id="KW-1133">Transmembrane helix</keyword>
<comment type="similarity">
    <text evidence="5">Belongs to the binding-protein-dependent transport system permease family.</text>
</comment>
<feature type="transmembrane region" description="Helical" evidence="5">
    <location>
        <begin position="188"/>
        <end position="210"/>
    </location>
</feature>
<dbReference type="PANTHER" id="PTHR43632:SF1">
    <property type="entry name" value="PERMEASE COMPONENT OF TUNGSTATE ABC TRANSPORTER"/>
    <property type="match status" value="1"/>
</dbReference>
<evidence type="ECO:0000256" key="4">
    <source>
        <dbReference type="ARBA" id="ARBA00023136"/>
    </source>
</evidence>
<dbReference type="Proteomes" id="UP000614469">
    <property type="component" value="Unassembled WGS sequence"/>
</dbReference>
<feature type="transmembrane region" description="Helical" evidence="5">
    <location>
        <begin position="46"/>
        <end position="70"/>
    </location>
</feature>
<feature type="transmembrane region" description="Helical" evidence="5">
    <location>
        <begin position="12"/>
        <end position="39"/>
    </location>
</feature>
<gene>
    <name evidence="7" type="ORF">H8E29_07035</name>
</gene>
<protein>
    <submittedName>
        <fullName evidence="7">ABC transporter permease</fullName>
    </submittedName>
</protein>
<evidence type="ECO:0000256" key="1">
    <source>
        <dbReference type="ARBA" id="ARBA00004141"/>
    </source>
</evidence>
<evidence type="ECO:0000256" key="5">
    <source>
        <dbReference type="RuleBase" id="RU363032"/>
    </source>
</evidence>